<proteinExistence type="predicted"/>
<dbReference type="Proteomes" id="UP001172721">
    <property type="component" value="Unassembled WGS sequence"/>
</dbReference>
<keyword evidence="2" id="KW-0472">Membrane</keyword>
<name>A0ABT8HXT8_9BACL</name>
<keyword evidence="2" id="KW-0812">Transmembrane</keyword>
<gene>
    <name evidence="3" type="ORF">QYB97_13975</name>
</gene>
<keyword evidence="1" id="KW-0175">Coiled coil</keyword>
<dbReference type="RefSeq" id="WP_301166620.1">
    <property type="nucleotide sequence ID" value="NZ_JAUHTR010000007.1"/>
</dbReference>
<sequence length="257" mass="29151">MKHTMDDRIKNRNSWFKILLISLFCMVLMFKVATAKFTFHFSDLLSFILAIFAIAISVLYYSKVNEVIQLLGGNNGSLFKRNKKNGITAGANPSEPLKNEAELQRDLEEHKDQLKRVKKVQNEIIDRLIANHDQLEEDKRDYIGYLLQKEKEAALIQLDIDKVLAQLSSEDEADAGAFAEGMEINSLGDVVAVLGKDVILSATFDELNQKVKAVQPKMSKNTYEDLLDAGLVDQHFNITRKGLKEFRSTAKKMKKRA</sequence>
<accession>A0ABT8HXT8</accession>
<organism evidence="3 4">
    <name type="scientific">Fictibacillus fluitans</name>
    <dbReference type="NCBI Taxonomy" id="3058422"/>
    <lineage>
        <taxon>Bacteria</taxon>
        <taxon>Bacillati</taxon>
        <taxon>Bacillota</taxon>
        <taxon>Bacilli</taxon>
        <taxon>Bacillales</taxon>
        <taxon>Fictibacillaceae</taxon>
        <taxon>Fictibacillus</taxon>
    </lineage>
</organism>
<keyword evidence="2" id="KW-1133">Transmembrane helix</keyword>
<evidence type="ECO:0000256" key="1">
    <source>
        <dbReference type="SAM" id="Coils"/>
    </source>
</evidence>
<dbReference type="EMBL" id="JAUHTR010000007">
    <property type="protein sequence ID" value="MDN4525588.1"/>
    <property type="molecule type" value="Genomic_DNA"/>
</dbReference>
<evidence type="ECO:0000313" key="4">
    <source>
        <dbReference type="Proteomes" id="UP001172721"/>
    </source>
</evidence>
<evidence type="ECO:0000313" key="3">
    <source>
        <dbReference type="EMBL" id="MDN4525588.1"/>
    </source>
</evidence>
<keyword evidence="4" id="KW-1185">Reference proteome</keyword>
<evidence type="ECO:0000256" key="2">
    <source>
        <dbReference type="SAM" id="Phobius"/>
    </source>
</evidence>
<feature type="transmembrane region" description="Helical" evidence="2">
    <location>
        <begin position="44"/>
        <end position="61"/>
    </location>
</feature>
<reference evidence="3" key="1">
    <citation type="submission" date="2023-07" db="EMBL/GenBank/DDBJ databases">
        <title>Fictibacillus sp. isolated from freshwater pond.</title>
        <authorList>
            <person name="Kirdat K."/>
            <person name="Bhat A."/>
            <person name="Mourya A."/>
            <person name="Yadav A."/>
        </authorList>
    </citation>
    <scope>NUCLEOTIDE SEQUENCE</scope>
    <source>
        <strain evidence="3">NE201</strain>
    </source>
</reference>
<feature type="coiled-coil region" evidence="1">
    <location>
        <begin position="97"/>
        <end position="138"/>
    </location>
</feature>
<protein>
    <submittedName>
        <fullName evidence="3">Uncharacterized protein</fullName>
    </submittedName>
</protein>
<comment type="caution">
    <text evidence="3">The sequence shown here is derived from an EMBL/GenBank/DDBJ whole genome shotgun (WGS) entry which is preliminary data.</text>
</comment>